<accession>A0ACB9LFQ4</accession>
<reference evidence="1 2" key="1">
    <citation type="journal article" date="2022" name="DNA Res.">
        <title>Chromosomal-level genome assembly of the orchid tree Bauhinia variegata (Leguminosae; Cercidoideae) supports the allotetraploid origin hypothesis of Bauhinia.</title>
        <authorList>
            <person name="Zhong Y."/>
            <person name="Chen Y."/>
            <person name="Zheng D."/>
            <person name="Pang J."/>
            <person name="Liu Y."/>
            <person name="Luo S."/>
            <person name="Meng S."/>
            <person name="Qian L."/>
            <person name="Wei D."/>
            <person name="Dai S."/>
            <person name="Zhou R."/>
        </authorList>
    </citation>
    <scope>NUCLEOTIDE SEQUENCE [LARGE SCALE GENOMIC DNA]</scope>
    <source>
        <strain evidence="1">BV-YZ2020</strain>
    </source>
</reference>
<protein>
    <submittedName>
        <fullName evidence="1">Uncharacterized protein</fullName>
    </submittedName>
</protein>
<evidence type="ECO:0000313" key="2">
    <source>
        <dbReference type="Proteomes" id="UP000828941"/>
    </source>
</evidence>
<comment type="caution">
    <text evidence="1">The sequence shown here is derived from an EMBL/GenBank/DDBJ whole genome shotgun (WGS) entry which is preliminary data.</text>
</comment>
<evidence type="ECO:0000313" key="1">
    <source>
        <dbReference type="EMBL" id="KAI4308136.1"/>
    </source>
</evidence>
<dbReference type="EMBL" id="CM039437">
    <property type="protein sequence ID" value="KAI4308136.1"/>
    <property type="molecule type" value="Genomic_DNA"/>
</dbReference>
<gene>
    <name evidence="1" type="ORF">L6164_031240</name>
</gene>
<name>A0ACB9LFQ4_BAUVA</name>
<proteinExistence type="predicted"/>
<sequence>MKNSQRTGGVRKYHKSELPRLRWTPELHRHFVEAVKSLGGKNKATPKRILQIMHARGLRISHIKSHLQMYRNMKENGIRVSVDPVLEGTAHHANDLKSCSICSPQRSARTELWATSNYDRNIAKEEFYLLDKKLGFSQTSEETDYDLNQEPQSSTCLLSDISNEEDNDGETKFHELPALSLSTPLIPIMPMMHSTTQETMRFPSPTSADNHILDSSAIQSFGSTYVNLDLTI</sequence>
<organism evidence="1 2">
    <name type="scientific">Bauhinia variegata</name>
    <name type="common">Purple orchid tree</name>
    <name type="synonym">Phanera variegata</name>
    <dbReference type="NCBI Taxonomy" id="167791"/>
    <lineage>
        <taxon>Eukaryota</taxon>
        <taxon>Viridiplantae</taxon>
        <taxon>Streptophyta</taxon>
        <taxon>Embryophyta</taxon>
        <taxon>Tracheophyta</taxon>
        <taxon>Spermatophyta</taxon>
        <taxon>Magnoliopsida</taxon>
        <taxon>eudicotyledons</taxon>
        <taxon>Gunneridae</taxon>
        <taxon>Pentapetalae</taxon>
        <taxon>rosids</taxon>
        <taxon>fabids</taxon>
        <taxon>Fabales</taxon>
        <taxon>Fabaceae</taxon>
        <taxon>Cercidoideae</taxon>
        <taxon>Cercideae</taxon>
        <taxon>Bauhiniinae</taxon>
        <taxon>Bauhinia</taxon>
    </lineage>
</organism>
<keyword evidence="2" id="KW-1185">Reference proteome</keyword>
<dbReference type="Proteomes" id="UP000828941">
    <property type="component" value="Chromosome 12"/>
</dbReference>